<reference evidence="1" key="1">
    <citation type="submission" date="2015-09" db="EMBL/GenBank/DDBJ databases">
        <title>Draft Genome Sequences of Two Novel Amoeba-resistant Intranuclear Bacteria, Candidatus Berkiella cookevillensis and Candidatus Berkiella aquae.</title>
        <authorList>
            <person name="Mehari Y.T."/>
            <person name="Arivett B.A."/>
            <person name="Farone A.L."/>
            <person name="Gunderson J.H."/>
            <person name="Farone M.B."/>
        </authorList>
    </citation>
    <scope>NUCLEOTIDE SEQUENCE [LARGE SCALE GENOMIC DNA]</scope>
    <source>
        <strain evidence="1">HT99</strain>
    </source>
</reference>
<dbReference type="PANTHER" id="PTHR36932:SF1">
    <property type="entry name" value="CAPSULAR POLYSACCHARIDE BIOSYNTHESIS PROTEIN"/>
    <property type="match status" value="1"/>
</dbReference>
<dbReference type="AlphaFoldDB" id="A0A0Q9YJW1"/>
<dbReference type="RefSeq" id="WP_075066515.1">
    <property type="nucleotide sequence ID" value="NZ_LKAJ02000001.1"/>
</dbReference>
<evidence type="ECO:0000313" key="2">
    <source>
        <dbReference type="EMBL" id="MCS5710075.1"/>
    </source>
</evidence>
<organism evidence="1">
    <name type="scientific">Candidatus Berkiella aquae</name>
    <dbReference type="NCBI Taxonomy" id="295108"/>
    <lineage>
        <taxon>Bacteria</taxon>
        <taxon>Pseudomonadati</taxon>
        <taxon>Pseudomonadota</taxon>
        <taxon>Gammaproteobacteria</taxon>
        <taxon>Candidatus Berkiellales</taxon>
        <taxon>Candidatus Berkiellaceae</taxon>
        <taxon>Candidatus Berkiella</taxon>
    </lineage>
</organism>
<dbReference type="Proteomes" id="UP000051497">
    <property type="component" value="Unassembled WGS sequence"/>
</dbReference>
<dbReference type="NCBIfam" id="TIGR02304">
    <property type="entry name" value="aden_form_hyp"/>
    <property type="match status" value="1"/>
</dbReference>
<dbReference type="InterPro" id="IPR053158">
    <property type="entry name" value="CapK_Type1_Caps_Biosynth"/>
</dbReference>
<dbReference type="STRING" id="295108.HT99x_01891"/>
<dbReference type="EMBL" id="LKAJ02000001">
    <property type="protein sequence ID" value="MCS5710075.1"/>
    <property type="molecule type" value="Genomic_DNA"/>
</dbReference>
<dbReference type="OrthoDB" id="580775at2"/>
<dbReference type="PANTHER" id="PTHR36932">
    <property type="entry name" value="CAPSULAR POLYSACCHARIDE BIOSYNTHESIS PROTEIN"/>
    <property type="match status" value="1"/>
</dbReference>
<sequence length="426" mass="49878">MWQPWEVWYHQLKGHYKSWYQSAAGLRTYQRRKINKLLEHTSCHIRFYQSYKRATLYDYPIIDKSFVQEHFPYLNQAKLTSMQATQIGHNQAIEVHQSLGTAGLPGIYLYSTYEKIASFGNVLSKMFPKLFWKNKKIAAFHLSTEPYLATKFSTRKMNWLLLDLHRSFSDLINELQRFQPEVLVGSVQTLCELAKLQLSGKISLRCYHIIATAEVLTPLAENLIKSAFQQEIHQLYQCAEGSLGMTCKYGTMHLNEDEFYIEKEWIDHKRQRFVPVITTLKRTLHPLIRYRMEDILVLRNSPCLCGNPALAVDKIVGRCEDVLYFKQRVNSGLKPIYADTLNQVLGEVAPFVHQYQILQHSMRHLEVKIKADDFALAENAMSKQLQKLWELEIVEPPQLEFVRLEPTRLDQMFRTTKRLEKTAVPF</sequence>
<name>A0A0Q9YJW1_9GAMM</name>
<dbReference type="Gene3D" id="3.40.50.12780">
    <property type="entry name" value="N-terminal domain of ligase-like"/>
    <property type="match status" value="1"/>
</dbReference>
<evidence type="ECO:0000313" key="1">
    <source>
        <dbReference type="EMBL" id="KRG20971.1"/>
    </source>
</evidence>
<keyword evidence="3" id="KW-1185">Reference proteome</keyword>
<proteinExistence type="predicted"/>
<reference evidence="2" key="2">
    <citation type="journal article" date="2016" name="Genome Announc.">
        <title>Draft Genome Sequences of Two Novel Amoeba-Resistant Intranuclear Bacteria, 'Candidatus Berkiella cookevillensis' and 'Candidatus Berkiella aquae'.</title>
        <authorList>
            <person name="Mehari Y.T."/>
            <person name="Arivett B.A."/>
            <person name="Farone A.L."/>
            <person name="Gunderson J.H."/>
            <person name="Farone M.B."/>
        </authorList>
    </citation>
    <scope>NUCLEOTIDE SEQUENCE</scope>
    <source>
        <strain evidence="2">HT99</strain>
    </source>
</reference>
<comment type="caution">
    <text evidence="1">The sequence shown here is derived from an EMBL/GenBank/DDBJ whole genome shotgun (WGS) entry which is preliminary data.</text>
</comment>
<dbReference type="EMBL" id="LKAJ01000007">
    <property type="protein sequence ID" value="KRG20971.1"/>
    <property type="molecule type" value="Genomic_DNA"/>
</dbReference>
<evidence type="ECO:0000313" key="3">
    <source>
        <dbReference type="Proteomes" id="UP000051497"/>
    </source>
</evidence>
<evidence type="ECO:0008006" key="4">
    <source>
        <dbReference type="Google" id="ProtNLM"/>
    </source>
</evidence>
<dbReference type="InterPro" id="IPR042099">
    <property type="entry name" value="ANL_N_sf"/>
</dbReference>
<dbReference type="InterPro" id="IPR012685">
    <property type="entry name" value="CHP02304_F390_synth-rel"/>
</dbReference>
<protein>
    <recommendedName>
        <fullName evidence="4">Phenylacetate--CoA ligase</fullName>
    </recommendedName>
</protein>
<reference evidence="2" key="3">
    <citation type="submission" date="2021-06" db="EMBL/GenBank/DDBJ databases">
        <title>Genomic Description and Analysis of Intracellular Bacteria, Candidatus Berkiella cookevillensis and Candidatus Berkiella aquae.</title>
        <authorList>
            <person name="Kidane D.T."/>
            <person name="Mehari Y.T."/>
            <person name="Rice F.C."/>
            <person name="Arivett B.A."/>
            <person name="Farone A.L."/>
            <person name="Berk S.G."/>
            <person name="Farone M.B."/>
        </authorList>
    </citation>
    <scope>NUCLEOTIDE SEQUENCE</scope>
    <source>
        <strain evidence="2">HT99</strain>
    </source>
</reference>
<accession>A0A0Q9YJW1</accession>
<gene>
    <name evidence="2" type="ORF">HT99x_001395</name>
    <name evidence="1" type="ORF">HT99x_01891</name>
</gene>